<name>A0A7M2X4M3_9BACT</name>
<evidence type="ECO:0000256" key="1">
    <source>
        <dbReference type="ARBA" id="ARBA00004606"/>
    </source>
</evidence>
<keyword evidence="5" id="KW-0325">Glycoprotein</keyword>
<gene>
    <name evidence="6" type="ORF">IPV69_10310</name>
</gene>
<evidence type="ECO:0000256" key="3">
    <source>
        <dbReference type="ARBA" id="ARBA00022679"/>
    </source>
</evidence>
<dbReference type="InterPro" id="IPR044610">
    <property type="entry name" value="GLCAT14A/B/C"/>
</dbReference>
<evidence type="ECO:0008006" key="8">
    <source>
        <dbReference type="Google" id="ProtNLM"/>
    </source>
</evidence>
<comment type="subcellular location">
    <subcellularLocation>
        <location evidence="1">Membrane</location>
        <topology evidence="1">Single-pass type II membrane protein</topology>
    </subcellularLocation>
</comment>
<dbReference type="AlphaFoldDB" id="A0A7M2X4M3"/>
<reference evidence="6 7" key="1">
    <citation type="submission" date="2020-10" db="EMBL/GenBank/DDBJ databases">
        <title>Wide distribution of Phycisphaera-like planctomycetes from WD2101 soil group in peatlands and genome analysis of the first cultivated representative.</title>
        <authorList>
            <person name="Dedysh S.N."/>
            <person name="Beletsky A.V."/>
            <person name="Ivanova A."/>
            <person name="Kulichevskaya I.S."/>
            <person name="Suzina N.E."/>
            <person name="Philippov D.A."/>
            <person name="Rakitin A.L."/>
            <person name="Mardanov A.V."/>
            <person name="Ravin N.V."/>
        </authorList>
    </citation>
    <scope>NUCLEOTIDE SEQUENCE [LARGE SCALE GENOMIC DNA]</scope>
    <source>
        <strain evidence="6 7">M1803</strain>
    </source>
</reference>
<dbReference type="Pfam" id="PF02485">
    <property type="entry name" value="Branch"/>
    <property type="match status" value="2"/>
</dbReference>
<dbReference type="KEGG" id="hbs:IPV69_10310"/>
<organism evidence="6 7">
    <name type="scientific">Humisphaera borealis</name>
    <dbReference type="NCBI Taxonomy" id="2807512"/>
    <lineage>
        <taxon>Bacteria</taxon>
        <taxon>Pseudomonadati</taxon>
        <taxon>Planctomycetota</taxon>
        <taxon>Phycisphaerae</taxon>
        <taxon>Tepidisphaerales</taxon>
        <taxon>Tepidisphaeraceae</taxon>
        <taxon>Humisphaera</taxon>
    </lineage>
</organism>
<dbReference type="PANTHER" id="PTHR45719:SF7">
    <property type="entry name" value="OS01G0201100 PROTEIN"/>
    <property type="match status" value="1"/>
</dbReference>
<evidence type="ECO:0000256" key="2">
    <source>
        <dbReference type="ARBA" id="ARBA00022676"/>
    </source>
</evidence>
<proteinExistence type="predicted"/>
<evidence type="ECO:0000313" key="6">
    <source>
        <dbReference type="EMBL" id="QOV91720.1"/>
    </source>
</evidence>
<accession>A0A7M2X4M3</accession>
<dbReference type="EMBL" id="CP063458">
    <property type="protein sequence ID" value="QOV91720.1"/>
    <property type="molecule type" value="Genomic_DNA"/>
</dbReference>
<keyword evidence="7" id="KW-1185">Reference proteome</keyword>
<dbReference type="RefSeq" id="WP_206295030.1">
    <property type="nucleotide sequence ID" value="NZ_CP063458.1"/>
</dbReference>
<dbReference type="GO" id="GO:0015020">
    <property type="term" value="F:glucuronosyltransferase activity"/>
    <property type="evidence" value="ECO:0007669"/>
    <property type="project" value="InterPro"/>
</dbReference>
<dbReference type="InterPro" id="IPR003406">
    <property type="entry name" value="Glyco_trans_14"/>
</dbReference>
<evidence type="ECO:0000256" key="4">
    <source>
        <dbReference type="ARBA" id="ARBA00023136"/>
    </source>
</evidence>
<keyword evidence="4" id="KW-0472">Membrane</keyword>
<evidence type="ECO:0000256" key="5">
    <source>
        <dbReference type="ARBA" id="ARBA00023180"/>
    </source>
</evidence>
<protein>
    <recommendedName>
        <fullName evidence="8">Glycosyl transferase</fullName>
    </recommendedName>
</protein>
<dbReference type="Proteomes" id="UP000593765">
    <property type="component" value="Chromosome"/>
</dbReference>
<dbReference type="PANTHER" id="PTHR45719">
    <property type="entry name" value="GLYCOSYLTRANSFERASE"/>
    <property type="match status" value="1"/>
</dbReference>
<dbReference type="GO" id="GO:0016020">
    <property type="term" value="C:membrane"/>
    <property type="evidence" value="ECO:0007669"/>
    <property type="project" value="UniProtKB-SubCell"/>
</dbReference>
<evidence type="ECO:0000313" key="7">
    <source>
        <dbReference type="Proteomes" id="UP000593765"/>
    </source>
</evidence>
<keyword evidence="2" id="KW-0328">Glycosyltransferase</keyword>
<sequence>MSQRRIARPRVVYFVASHVNPEQIVRLVRACRSGSPESRVLLHHDYAVSNLDPALLKDIGNVDLLPAESAVGWGGFANCALAIRCLKWLVENRDFDWVVHLSGQCYPVRPLGEIERELATCGHDGWVRCDRVEDLPWEVGPMRYLYQYYELPKFTGWSRLRSLIDAHARRRLDAGKMPWAWVSREKAFRVGIRSHRGPLGKGLGVYKGSTWWTINRRSVEYLLSTLEARPDVARYYRRTQFASNESMFQTLLCNVPHLNFVRDNEKRFIRWSHAETGHPDILGVEHFEKMVASDAFFARKIDARSDGQILDLLDRHIGLAPAAARAA</sequence>
<keyword evidence="3" id="KW-0808">Transferase</keyword>